<dbReference type="Pfam" id="PF08031">
    <property type="entry name" value="BBE"/>
    <property type="match status" value="1"/>
</dbReference>
<dbReference type="FunFam" id="3.30.43.10:FF:000004">
    <property type="entry name" value="Berberine bridge enzyme-like 15"/>
    <property type="match status" value="1"/>
</dbReference>
<comment type="similarity">
    <text evidence="3">Belongs to the oxygen-dependent FAD-linked oxidoreductase family.</text>
</comment>
<proteinExistence type="inferred from homology"/>
<dbReference type="InterPro" id="IPR016167">
    <property type="entry name" value="FAD-bd_PCMH_sub1"/>
</dbReference>
<keyword evidence="6" id="KW-0285">Flavoprotein</keyword>
<dbReference type="InterPro" id="IPR036318">
    <property type="entry name" value="FAD-bd_PCMH-like_sf"/>
</dbReference>
<evidence type="ECO:0000313" key="16">
    <source>
        <dbReference type="Proteomes" id="UP000239757"/>
    </source>
</evidence>
<dbReference type="InterPro" id="IPR012951">
    <property type="entry name" value="BBE"/>
</dbReference>
<dbReference type="PANTHER" id="PTHR32448">
    <property type="entry name" value="OS08G0158400 PROTEIN"/>
    <property type="match status" value="1"/>
</dbReference>
<evidence type="ECO:0000256" key="13">
    <source>
        <dbReference type="SAM" id="SignalP"/>
    </source>
</evidence>
<keyword evidence="10" id="KW-0560">Oxidoreductase</keyword>
<dbReference type="GO" id="GO:0071949">
    <property type="term" value="F:FAD binding"/>
    <property type="evidence" value="ECO:0007669"/>
    <property type="project" value="InterPro"/>
</dbReference>
<evidence type="ECO:0000256" key="12">
    <source>
        <dbReference type="ARBA" id="ARBA00023180"/>
    </source>
</evidence>
<sequence length="504" mass="57479">MGFLHSSSLFPFLLVFIVSFSWPITSSADIYGDFLHCLSSSSISNLVYTQMNSSYSSILESTIHNSRFITPTSPKPWVIVTPLHVSHVQATIRCSKIHGLQLRTRSGGHDFEGVSYISESESPFVIIDLANLRSVQVDVENEVAWVQSGAIMGELYCEIAQKNRTLAFPEFIDANGRILNRKSMGEDLFWAIRGGGGGSFGIVLSWKIKLVHVGETVTVFSISKTLEQNATQILHRWQYISYKFPDGMYPSITISTTNTTTQDGRNLTVVVTFSTMFLGRANELVLLMQNIFSELGLTSKDCNEMSFVESILALGLLPNQNLEILLDRNYRVSFLVATPSFKTKSDYVKKPIPEIGFQGIWSQLLEPEARGATFNFVAYGGKMDEFPESAVPFPHRKGNLYKISYNIRWREDDNVNSERYIAWMRRFYSYMKPFVSKSPREAYVNYRDLDIGKNNEDGYTTYAQMSVWGRKYFKNNFDRLVKIKTKIDPENFFWHQQSISPYFG</sequence>
<dbReference type="InterPro" id="IPR016169">
    <property type="entry name" value="FAD-bd_PCMH_sub2"/>
</dbReference>
<accession>A0A2P5XDR8</accession>
<feature type="signal peptide" evidence="13">
    <location>
        <begin position="1"/>
        <end position="27"/>
    </location>
</feature>
<keyword evidence="5" id="KW-0964">Secreted</keyword>
<keyword evidence="7 13" id="KW-0732">Signal</keyword>
<evidence type="ECO:0000256" key="6">
    <source>
        <dbReference type="ARBA" id="ARBA00022630"/>
    </source>
</evidence>
<dbReference type="OrthoDB" id="407275at2759"/>
<comment type="cofactor">
    <cofactor evidence="1">
        <name>FAD</name>
        <dbReference type="ChEBI" id="CHEBI:57692"/>
    </cofactor>
</comment>
<evidence type="ECO:0000256" key="8">
    <source>
        <dbReference type="ARBA" id="ARBA00022741"/>
    </source>
</evidence>
<evidence type="ECO:0000256" key="9">
    <source>
        <dbReference type="ARBA" id="ARBA00022827"/>
    </source>
</evidence>
<keyword evidence="4" id="KW-0134">Cell wall</keyword>
<organism evidence="15 16">
    <name type="scientific">Gossypium barbadense</name>
    <name type="common">Sea Island cotton</name>
    <name type="synonym">Hibiscus barbadensis</name>
    <dbReference type="NCBI Taxonomy" id="3634"/>
    <lineage>
        <taxon>Eukaryota</taxon>
        <taxon>Viridiplantae</taxon>
        <taxon>Streptophyta</taxon>
        <taxon>Embryophyta</taxon>
        <taxon>Tracheophyta</taxon>
        <taxon>Spermatophyta</taxon>
        <taxon>Magnoliopsida</taxon>
        <taxon>eudicotyledons</taxon>
        <taxon>Gunneridae</taxon>
        <taxon>Pentapetalae</taxon>
        <taxon>rosids</taxon>
        <taxon>malvids</taxon>
        <taxon>Malvales</taxon>
        <taxon>Malvaceae</taxon>
        <taxon>Malvoideae</taxon>
        <taxon>Gossypium</taxon>
    </lineage>
</organism>
<evidence type="ECO:0000256" key="2">
    <source>
        <dbReference type="ARBA" id="ARBA00004191"/>
    </source>
</evidence>
<dbReference type="Gene3D" id="3.30.43.10">
    <property type="entry name" value="Uridine Diphospho-n-acetylenolpyruvylglucosamine Reductase, domain 2"/>
    <property type="match status" value="1"/>
</dbReference>
<name>A0A2P5XDR8_GOSBA</name>
<protein>
    <recommendedName>
        <fullName evidence="14">FAD-binding PCMH-type domain-containing protein</fullName>
    </recommendedName>
</protein>
<dbReference type="InterPro" id="IPR006094">
    <property type="entry name" value="Oxid_FAD_bind_N"/>
</dbReference>
<reference evidence="15 16" key="1">
    <citation type="submission" date="2015-01" db="EMBL/GenBank/DDBJ databases">
        <title>Genome of allotetraploid Gossypium barbadense reveals genomic plasticity and fiber elongation in cotton evolution.</title>
        <authorList>
            <person name="Chen X."/>
            <person name="Liu X."/>
            <person name="Zhao B."/>
            <person name="Zheng H."/>
            <person name="Hu Y."/>
            <person name="Lu G."/>
            <person name="Yang C."/>
            <person name="Chen J."/>
            <person name="Shan C."/>
            <person name="Zhang L."/>
            <person name="Zhou Y."/>
            <person name="Wang L."/>
            <person name="Guo W."/>
            <person name="Bai Y."/>
            <person name="Ruan J."/>
            <person name="Shangguan X."/>
            <person name="Mao Y."/>
            <person name="Jiang J."/>
            <person name="Zhu Y."/>
            <person name="Lei J."/>
            <person name="Kang H."/>
            <person name="Chen S."/>
            <person name="He X."/>
            <person name="Wang R."/>
            <person name="Wang Y."/>
            <person name="Chen J."/>
            <person name="Wang L."/>
            <person name="Yu S."/>
            <person name="Wang B."/>
            <person name="Wei J."/>
            <person name="Song S."/>
            <person name="Lu X."/>
            <person name="Gao Z."/>
            <person name="Gu W."/>
            <person name="Deng X."/>
            <person name="Ma D."/>
            <person name="Wang S."/>
            <person name="Liang W."/>
            <person name="Fang L."/>
            <person name="Cai C."/>
            <person name="Zhu X."/>
            <person name="Zhou B."/>
            <person name="Zhang Y."/>
            <person name="Chen Z."/>
            <person name="Xu S."/>
            <person name="Zhu R."/>
            <person name="Wang S."/>
            <person name="Zhang T."/>
            <person name="Zhao G."/>
        </authorList>
    </citation>
    <scope>NUCLEOTIDE SEQUENCE [LARGE SCALE GENOMIC DNA]</scope>
    <source>
        <strain evidence="16">cv. Xinhai21</strain>
        <tissue evidence="15">Leaf</tissue>
    </source>
</reference>
<dbReference type="AlphaFoldDB" id="A0A2P5XDR8"/>
<dbReference type="EMBL" id="KZ665111">
    <property type="protein sequence ID" value="PPS01469.1"/>
    <property type="molecule type" value="Genomic_DNA"/>
</dbReference>
<evidence type="ECO:0000256" key="7">
    <source>
        <dbReference type="ARBA" id="ARBA00022729"/>
    </source>
</evidence>
<dbReference type="Gene3D" id="3.40.462.20">
    <property type="match status" value="1"/>
</dbReference>
<evidence type="ECO:0000256" key="1">
    <source>
        <dbReference type="ARBA" id="ARBA00001974"/>
    </source>
</evidence>
<evidence type="ECO:0000256" key="4">
    <source>
        <dbReference type="ARBA" id="ARBA00022512"/>
    </source>
</evidence>
<keyword evidence="9" id="KW-0274">FAD</keyword>
<feature type="chain" id="PRO_5015168663" description="FAD-binding PCMH-type domain-containing protein" evidence="13">
    <location>
        <begin position="28"/>
        <end position="504"/>
    </location>
</feature>
<dbReference type="InterPro" id="IPR016166">
    <property type="entry name" value="FAD-bd_PCMH"/>
</dbReference>
<dbReference type="Gene3D" id="3.30.465.10">
    <property type="match status" value="1"/>
</dbReference>
<evidence type="ECO:0000256" key="3">
    <source>
        <dbReference type="ARBA" id="ARBA00005466"/>
    </source>
</evidence>
<evidence type="ECO:0000259" key="14">
    <source>
        <dbReference type="PROSITE" id="PS51387"/>
    </source>
</evidence>
<dbReference type="GO" id="GO:0016491">
    <property type="term" value="F:oxidoreductase activity"/>
    <property type="evidence" value="ECO:0007669"/>
    <property type="project" value="UniProtKB-KW"/>
</dbReference>
<dbReference type="Proteomes" id="UP000239757">
    <property type="component" value="Unassembled WGS sequence"/>
</dbReference>
<evidence type="ECO:0000256" key="5">
    <source>
        <dbReference type="ARBA" id="ARBA00022525"/>
    </source>
</evidence>
<evidence type="ECO:0000256" key="10">
    <source>
        <dbReference type="ARBA" id="ARBA00023002"/>
    </source>
</evidence>
<feature type="domain" description="FAD-binding PCMH-type" evidence="14">
    <location>
        <begin position="72"/>
        <end position="259"/>
    </location>
</feature>
<dbReference type="PROSITE" id="PS51387">
    <property type="entry name" value="FAD_PCMH"/>
    <property type="match status" value="1"/>
</dbReference>
<evidence type="ECO:0000256" key="11">
    <source>
        <dbReference type="ARBA" id="ARBA00023157"/>
    </source>
</evidence>
<dbReference type="SUPFAM" id="SSF56176">
    <property type="entry name" value="FAD-binding/transporter-associated domain-like"/>
    <property type="match status" value="1"/>
</dbReference>
<keyword evidence="8" id="KW-0547">Nucleotide-binding</keyword>
<keyword evidence="12" id="KW-0325">Glycoprotein</keyword>
<gene>
    <name evidence="15" type="ORF">GOBAR_AA19188</name>
</gene>
<comment type="subcellular location">
    <subcellularLocation>
        <location evidence="2">Secreted</location>
        <location evidence="2">Cell wall</location>
    </subcellularLocation>
</comment>
<dbReference type="Pfam" id="PF01565">
    <property type="entry name" value="FAD_binding_4"/>
    <property type="match status" value="1"/>
</dbReference>
<keyword evidence="11" id="KW-1015">Disulfide bond</keyword>
<evidence type="ECO:0000313" key="15">
    <source>
        <dbReference type="EMBL" id="PPS01469.1"/>
    </source>
</evidence>